<protein>
    <submittedName>
        <fullName evidence="3">Rhodanese-like domain-containing protein</fullName>
    </submittedName>
    <submittedName>
        <fullName evidence="2">Transferase</fullName>
    </submittedName>
</protein>
<dbReference type="SUPFAM" id="SSF52821">
    <property type="entry name" value="Rhodanese/Cell cycle control phosphatase"/>
    <property type="match status" value="2"/>
</dbReference>
<evidence type="ECO:0000313" key="6">
    <source>
        <dbReference type="EMBL" id="RTH27539.1"/>
    </source>
</evidence>
<evidence type="ECO:0000313" key="19">
    <source>
        <dbReference type="Proteomes" id="UP000288347"/>
    </source>
</evidence>
<accession>A0A0N0ZQI1</accession>
<dbReference type="PATRIC" id="fig|37636.3.peg.2421"/>
<evidence type="ECO:0000313" key="17">
    <source>
        <dbReference type="Proteomes" id="UP000288051"/>
    </source>
</evidence>
<dbReference type="CDD" id="cd00158">
    <property type="entry name" value="RHOD"/>
    <property type="match status" value="2"/>
</dbReference>
<dbReference type="PANTHER" id="PTHR43031">
    <property type="entry name" value="FAD-DEPENDENT OXIDOREDUCTASE"/>
    <property type="match status" value="1"/>
</dbReference>
<evidence type="ECO:0000313" key="16">
    <source>
        <dbReference type="Proteomes" id="UP000287439"/>
    </source>
</evidence>
<gene>
    <name evidence="2" type="ORF">AN926_03435</name>
    <name evidence="10" type="ORF">CSW23_11250</name>
    <name evidence="8" type="ORF">CSW29_11140</name>
    <name evidence="9" type="ORF">CSW30_03565</name>
    <name evidence="7" type="ORF">CSW37_10570</name>
    <name evidence="6" type="ORF">CSW40_02680</name>
    <name evidence="5" type="ORF">CSW41_07160</name>
    <name evidence="4" type="ORF">CSW45_04360</name>
    <name evidence="3" type="ORF">CSW47_14360</name>
</gene>
<dbReference type="InterPro" id="IPR050229">
    <property type="entry name" value="GlpE_sulfurtransferase"/>
</dbReference>
<dbReference type="EMBL" id="PELW01000053">
    <property type="protein sequence ID" value="RTH27539.1"/>
    <property type="molecule type" value="Genomic_DNA"/>
</dbReference>
<dbReference type="EMBL" id="LJJR01000007">
    <property type="protein sequence ID" value="KPD32471.1"/>
    <property type="molecule type" value="Genomic_DNA"/>
</dbReference>
<dbReference type="Pfam" id="PF00581">
    <property type="entry name" value="Rhodanese"/>
    <property type="match status" value="2"/>
</dbReference>
<dbReference type="Proteomes" id="UP000286734">
    <property type="component" value="Unassembled WGS sequence"/>
</dbReference>
<dbReference type="EMBL" id="PEMH01000370">
    <property type="protein sequence ID" value="RTH97714.1"/>
    <property type="molecule type" value="Genomic_DNA"/>
</dbReference>
<dbReference type="GO" id="GO:0004792">
    <property type="term" value="F:thiosulfate-cyanide sulfurtransferase activity"/>
    <property type="evidence" value="ECO:0007669"/>
    <property type="project" value="InterPro"/>
</dbReference>
<dbReference type="Proteomes" id="UP000287173">
    <property type="component" value="Unassembled WGS sequence"/>
</dbReference>
<dbReference type="Gene3D" id="3.40.250.10">
    <property type="entry name" value="Rhodanese-like domain"/>
    <property type="match status" value="2"/>
</dbReference>
<evidence type="ECO:0000313" key="13">
    <source>
        <dbReference type="Proteomes" id="UP000286734"/>
    </source>
</evidence>
<dbReference type="Proteomes" id="UP000288073">
    <property type="component" value="Unassembled WGS sequence"/>
</dbReference>
<evidence type="ECO:0000313" key="3">
    <source>
        <dbReference type="EMBL" id="RTH00131.1"/>
    </source>
</evidence>
<organism evidence="2 11">
    <name type="scientific">Thermus scotoductus</name>
    <dbReference type="NCBI Taxonomy" id="37636"/>
    <lineage>
        <taxon>Bacteria</taxon>
        <taxon>Thermotogati</taxon>
        <taxon>Deinococcota</taxon>
        <taxon>Deinococci</taxon>
        <taxon>Thermales</taxon>
        <taxon>Thermaceae</taxon>
        <taxon>Thermus</taxon>
    </lineage>
</organism>
<dbReference type="PROSITE" id="PS00380">
    <property type="entry name" value="RHODANESE_1"/>
    <property type="match status" value="1"/>
</dbReference>
<evidence type="ECO:0000313" key="11">
    <source>
        <dbReference type="Proteomes" id="UP000053099"/>
    </source>
</evidence>
<reference evidence="2 11" key="1">
    <citation type="submission" date="2015-09" db="EMBL/GenBank/DDBJ databases">
        <title>Draft genome sequence of Thermus scotoductus strain K1 isolated from a geothermal spring in Nagorno-Karabakh, Armenia.</title>
        <authorList>
            <person name="Saghatelyan A."/>
            <person name="Poghosyan L."/>
            <person name="Panosyan H."/>
            <person name="Birkeland N.-K."/>
        </authorList>
    </citation>
    <scope>NUCLEOTIDE SEQUENCE [LARGE SCALE GENOMIC DNA]</scope>
    <source>
        <strain evidence="2 11">K1</strain>
    </source>
</reference>
<proteinExistence type="predicted"/>
<dbReference type="InterPro" id="IPR036873">
    <property type="entry name" value="Rhodanese-like_dom_sf"/>
</dbReference>
<feature type="domain" description="Rhodanese" evidence="1">
    <location>
        <begin position="129"/>
        <end position="219"/>
    </location>
</feature>
<dbReference type="EMBL" id="PEMN01000363">
    <property type="protein sequence ID" value="RTI14271.1"/>
    <property type="molecule type" value="Genomic_DNA"/>
</dbReference>
<reference evidence="12 13" key="2">
    <citation type="journal article" date="2019" name="Extremophiles">
        <title>Biogeography of thermophiles and predominance of Thermus scotoductus in domestic water heaters.</title>
        <authorList>
            <person name="Wilpiszeski R.L."/>
            <person name="Zhang Z."/>
            <person name="House C.H."/>
        </authorList>
    </citation>
    <scope>NUCLEOTIDE SEQUENCE [LARGE SCALE GENOMIC DNA]</scope>
    <source>
        <strain evidence="10 18">10_S10</strain>
        <strain evidence="8 19">16_S16</strain>
        <strain evidence="9 15">17_S17</strain>
        <strain evidence="7 17">24_S24</strain>
        <strain evidence="6 12">27_S27</strain>
        <strain evidence="5 16">28_S28</strain>
        <strain evidence="4 14">32_S32</strain>
        <strain evidence="3 13">34_S34</strain>
    </source>
</reference>
<keyword evidence="2" id="KW-0808">Transferase</keyword>
<evidence type="ECO:0000313" key="12">
    <source>
        <dbReference type="Proteomes" id="UP000286712"/>
    </source>
</evidence>
<dbReference type="AlphaFoldDB" id="A0A0N0ZQI1"/>
<dbReference type="InterPro" id="IPR001763">
    <property type="entry name" value="Rhodanese-like_dom"/>
</dbReference>
<dbReference type="EMBL" id="PELZ01000428">
    <property type="protein sequence ID" value="RTH32999.1"/>
    <property type="molecule type" value="Genomic_DNA"/>
</dbReference>
<evidence type="ECO:0000313" key="9">
    <source>
        <dbReference type="EMBL" id="RTI10679.1"/>
    </source>
</evidence>
<evidence type="ECO:0000313" key="15">
    <source>
        <dbReference type="Proteomes" id="UP000287173"/>
    </source>
</evidence>
<evidence type="ECO:0000313" key="7">
    <source>
        <dbReference type="EMBL" id="RTH32999.1"/>
    </source>
</evidence>
<evidence type="ECO:0000313" key="18">
    <source>
        <dbReference type="Proteomes" id="UP000288073"/>
    </source>
</evidence>
<dbReference type="EMBL" id="PELV01000222">
    <property type="protein sequence ID" value="RTH17833.1"/>
    <property type="molecule type" value="Genomic_DNA"/>
</dbReference>
<dbReference type="Proteomes" id="UP000286910">
    <property type="component" value="Unassembled WGS sequence"/>
</dbReference>
<evidence type="ECO:0000313" key="5">
    <source>
        <dbReference type="EMBL" id="RTH17833.1"/>
    </source>
</evidence>
<dbReference type="RefSeq" id="WP_038029631.1">
    <property type="nucleotide sequence ID" value="NZ_DAHVNI010000004.1"/>
</dbReference>
<evidence type="ECO:0000313" key="10">
    <source>
        <dbReference type="EMBL" id="RTI14271.1"/>
    </source>
</evidence>
<dbReference type="EMBL" id="PELP01000557">
    <property type="protein sequence ID" value="RTH00131.1"/>
    <property type="molecule type" value="Genomic_DNA"/>
</dbReference>
<dbReference type="EMBL" id="PEMG01000073">
    <property type="protein sequence ID" value="RTI10679.1"/>
    <property type="molecule type" value="Genomic_DNA"/>
</dbReference>
<dbReference type="PANTHER" id="PTHR43031:SF1">
    <property type="entry name" value="PYRIDINE NUCLEOTIDE-DISULPHIDE OXIDOREDUCTASE"/>
    <property type="match status" value="1"/>
</dbReference>
<evidence type="ECO:0000313" key="2">
    <source>
        <dbReference type="EMBL" id="KPD32471.1"/>
    </source>
</evidence>
<evidence type="ECO:0000313" key="4">
    <source>
        <dbReference type="EMBL" id="RTH04916.1"/>
    </source>
</evidence>
<dbReference type="Proteomes" id="UP000053099">
    <property type="component" value="Unassembled WGS sequence"/>
</dbReference>
<dbReference type="Proteomes" id="UP000288347">
    <property type="component" value="Unassembled WGS sequence"/>
</dbReference>
<evidence type="ECO:0000259" key="1">
    <source>
        <dbReference type="PROSITE" id="PS50206"/>
    </source>
</evidence>
<feature type="domain" description="Rhodanese" evidence="1">
    <location>
        <begin position="18"/>
        <end position="106"/>
    </location>
</feature>
<dbReference type="SMART" id="SM00450">
    <property type="entry name" value="RHOD"/>
    <property type="match status" value="2"/>
</dbReference>
<dbReference type="InterPro" id="IPR001307">
    <property type="entry name" value="Thiosulphate_STrfase_CS"/>
</dbReference>
<evidence type="ECO:0000313" key="14">
    <source>
        <dbReference type="Proteomes" id="UP000286910"/>
    </source>
</evidence>
<name>A0A0N0ZQI1_THESC</name>
<dbReference type="PROSITE" id="PS50206">
    <property type="entry name" value="RHODANESE_3"/>
    <property type="match status" value="2"/>
</dbReference>
<evidence type="ECO:0000313" key="8">
    <source>
        <dbReference type="EMBL" id="RTH97714.1"/>
    </source>
</evidence>
<dbReference type="Proteomes" id="UP000286712">
    <property type="component" value="Unassembled WGS sequence"/>
</dbReference>
<comment type="caution">
    <text evidence="2">The sequence shown here is derived from an EMBL/GenBank/DDBJ whole genome shotgun (WGS) entry which is preliminary data.</text>
</comment>
<dbReference type="EMBL" id="PELR01000099">
    <property type="protein sequence ID" value="RTH04916.1"/>
    <property type="molecule type" value="Genomic_DNA"/>
</dbReference>
<dbReference type="Proteomes" id="UP000287439">
    <property type="component" value="Unassembled WGS sequence"/>
</dbReference>
<sequence>MYEAEVKDLSPEEAKELYDQGVAFIDVREVEEYAQARIPGAGLVPLSEFMARYGEIPKDRPVVLYCRTGNRSWQAAAWLTAQGYGNIYNLEGGIVRWYRAGLPVDTSPVEVGYTATPYQEVGPHEAEKLLQEALVVDVREPWEYADGHVPGAVNIPLSSLPQRLKDLPKDRPILLVCNSGNRSGVAADFLVGQGFPGERVYNLEGGTYAWMGAGLPIER</sequence>
<dbReference type="Proteomes" id="UP000288051">
    <property type="component" value="Unassembled WGS sequence"/>
</dbReference>